<evidence type="ECO:0000256" key="1">
    <source>
        <dbReference type="ARBA" id="ARBA00004906"/>
    </source>
</evidence>
<reference evidence="5" key="2">
    <citation type="submission" date="2025-08" db="UniProtKB">
        <authorList>
            <consortium name="RefSeq"/>
        </authorList>
    </citation>
    <scope>IDENTIFICATION</scope>
    <source>
        <tissue evidence="5">Young leaves</tissue>
    </source>
</reference>
<dbReference type="InterPro" id="IPR045068">
    <property type="entry name" value="BACURD1-3"/>
</dbReference>
<dbReference type="InterPro" id="IPR011333">
    <property type="entry name" value="SKP1/BTB/POZ_sf"/>
</dbReference>
<dbReference type="GeneID" id="103704046"/>
<dbReference type="SUPFAM" id="SSF54695">
    <property type="entry name" value="POZ domain"/>
    <property type="match status" value="1"/>
</dbReference>
<feature type="domain" description="At2g24240-like C-terminal beta-propeller" evidence="3">
    <location>
        <begin position="132"/>
        <end position="475"/>
    </location>
</feature>
<dbReference type="GO" id="GO:0051260">
    <property type="term" value="P:protein homooligomerization"/>
    <property type="evidence" value="ECO:0007669"/>
    <property type="project" value="InterPro"/>
</dbReference>
<reference evidence="4" key="1">
    <citation type="journal article" date="2019" name="Nat. Commun.">
        <title>Genome-wide association mapping of date palm fruit traits.</title>
        <authorList>
            <person name="Hazzouri K.M."/>
            <person name="Gros-Balthazard M."/>
            <person name="Flowers J.M."/>
            <person name="Copetti D."/>
            <person name="Lemansour A."/>
            <person name="Lebrun M."/>
            <person name="Masmoudi K."/>
            <person name="Ferrand S."/>
            <person name="Dhar M.I."/>
            <person name="Fresquez Z.A."/>
            <person name="Rosas U."/>
            <person name="Zhang J."/>
            <person name="Talag J."/>
            <person name="Lee S."/>
            <person name="Kudrna D."/>
            <person name="Powell R.F."/>
            <person name="Leitch I.J."/>
            <person name="Krueger R.R."/>
            <person name="Wing R.A."/>
            <person name="Amiri K.M.A."/>
            <person name="Purugganan M.D."/>
        </authorList>
    </citation>
    <scope>NUCLEOTIDE SEQUENCE [LARGE SCALE GENOMIC DNA]</scope>
    <source>
        <strain evidence="4">cv. Khalas</strain>
    </source>
</reference>
<dbReference type="Gene3D" id="3.30.710.10">
    <property type="entry name" value="Potassium Channel Kv1.1, Chain A"/>
    <property type="match status" value="1"/>
</dbReference>
<dbReference type="RefSeq" id="XP_008785402.1">
    <property type="nucleotide sequence ID" value="XM_008787180.4"/>
</dbReference>
<gene>
    <name evidence="5" type="primary">LOC103704046</name>
</gene>
<dbReference type="InterPro" id="IPR003131">
    <property type="entry name" value="T1-type_BTB"/>
</dbReference>
<dbReference type="KEGG" id="pda:103704046"/>
<dbReference type="AlphaFoldDB" id="A0A8B7BU38"/>
<name>A0A8B7BU38_PHODC</name>
<accession>A0A8B7BU38</accession>
<organism evidence="4 5">
    <name type="scientific">Phoenix dactylifera</name>
    <name type="common">Date palm</name>
    <dbReference type="NCBI Taxonomy" id="42345"/>
    <lineage>
        <taxon>Eukaryota</taxon>
        <taxon>Viridiplantae</taxon>
        <taxon>Streptophyta</taxon>
        <taxon>Embryophyta</taxon>
        <taxon>Tracheophyta</taxon>
        <taxon>Spermatophyta</taxon>
        <taxon>Magnoliopsida</taxon>
        <taxon>Liliopsida</taxon>
        <taxon>Arecaceae</taxon>
        <taxon>Coryphoideae</taxon>
        <taxon>Phoeniceae</taxon>
        <taxon>Phoenix</taxon>
    </lineage>
</organism>
<sequence>MEERDPDLNSASRTDNGRIKLNVGGKLFETTAHTLRSGGPDSLLAALSDRTAEDGEPIFIDRDPEIFSVLLSLLRSYRLPSTARRFSKQDLVEEAQYYGIEARLRSAMAPPPLVGFDAALAATIRPASDGFPTALSAGSGDGSVWIAHGGQISTYDWSLAHAGTVRTHLDQITSLRRVWPEIAGIGSLDSPGLHFYDVSSSRHVGSAHWSDPSDPRVYKARVTAIAAAAGAESSGEPVFAALECPHRENCILAVDRTTLKIVAEIGRQSGGAAKAAAAGKLVHVRERGVVFAAAVSAGAFGYSGYMRLWDPRSGEAVWETSEPGGGGRSTRFGDAFADADADVDPEGQRAPAIYKVCWKTGDVGVADMRMLGEDPWVYLEERSPGLRNAGGGRNSVLHCYKGQVFVSREGGLEVWSRIEDEEEEDEDAGISGTSYRRNFVDREEDARRGLVKRMEGGGDRLFVSREGMEGIEVWESSDLSGAISLL</sequence>
<proteinExistence type="predicted"/>
<keyword evidence="4" id="KW-1185">Reference proteome</keyword>
<dbReference type="Pfam" id="PF02214">
    <property type="entry name" value="BTB_2"/>
    <property type="match status" value="1"/>
</dbReference>
<dbReference type="PANTHER" id="PTHR11145:SF8">
    <property type="entry name" value="RE57120P"/>
    <property type="match status" value="1"/>
</dbReference>
<dbReference type="OrthoDB" id="2414723at2759"/>
<evidence type="ECO:0000313" key="4">
    <source>
        <dbReference type="Proteomes" id="UP000228380"/>
    </source>
</evidence>
<dbReference type="Pfam" id="PF25279">
    <property type="entry name" value="Beta_prop_At2g24240"/>
    <property type="match status" value="1"/>
</dbReference>
<protein>
    <submittedName>
        <fullName evidence="5">Protein ENDOPLASMIC RETICULUM-ARRESTED PEN3</fullName>
    </submittedName>
</protein>
<dbReference type="InterPro" id="IPR057441">
    <property type="entry name" value="Beta_prop_At2g24240"/>
</dbReference>
<comment type="pathway">
    <text evidence="1">Protein modification; protein ubiquitination.</text>
</comment>
<feature type="domain" description="Potassium channel tetramerisation-type BTB" evidence="2">
    <location>
        <begin position="19"/>
        <end position="103"/>
    </location>
</feature>
<evidence type="ECO:0000259" key="2">
    <source>
        <dbReference type="Pfam" id="PF02214"/>
    </source>
</evidence>
<dbReference type="Proteomes" id="UP000228380">
    <property type="component" value="Chromosome 3"/>
</dbReference>
<evidence type="ECO:0000259" key="3">
    <source>
        <dbReference type="Pfam" id="PF25279"/>
    </source>
</evidence>
<evidence type="ECO:0000313" key="5">
    <source>
        <dbReference type="RefSeq" id="XP_008785402.1"/>
    </source>
</evidence>
<dbReference type="PANTHER" id="PTHR11145">
    <property type="entry name" value="BTB/POZ DOMAIN-CONTAINING ADAPTER FOR CUL3-MEDIATED RHOA DEGRADATION PROTEIN FAMILY MEMBER"/>
    <property type="match status" value="1"/>
</dbReference>